<evidence type="ECO:0000256" key="2">
    <source>
        <dbReference type="SAM" id="SignalP"/>
    </source>
</evidence>
<reference evidence="3 4" key="1">
    <citation type="submission" date="2018-08" db="EMBL/GenBank/DDBJ databases">
        <title>Fibrisoma montanum sp. nov., isolated from Danxia mountain soil.</title>
        <authorList>
            <person name="Huang Y."/>
        </authorList>
    </citation>
    <scope>NUCLEOTIDE SEQUENCE [LARGE SCALE GENOMIC DNA]</scope>
    <source>
        <strain evidence="3 4">HYT19</strain>
    </source>
</reference>
<evidence type="ECO:0000313" key="4">
    <source>
        <dbReference type="Proteomes" id="UP000283523"/>
    </source>
</evidence>
<keyword evidence="4" id="KW-1185">Reference proteome</keyword>
<feature type="signal peptide" evidence="2">
    <location>
        <begin position="1"/>
        <end position="20"/>
    </location>
</feature>
<organism evidence="3 4">
    <name type="scientific">Fibrisoma montanum</name>
    <dbReference type="NCBI Taxonomy" id="2305895"/>
    <lineage>
        <taxon>Bacteria</taxon>
        <taxon>Pseudomonadati</taxon>
        <taxon>Bacteroidota</taxon>
        <taxon>Cytophagia</taxon>
        <taxon>Cytophagales</taxon>
        <taxon>Spirosomataceae</taxon>
        <taxon>Fibrisoma</taxon>
    </lineage>
</organism>
<comment type="caution">
    <text evidence="3">The sequence shown here is derived from an EMBL/GenBank/DDBJ whole genome shotgun (WGS) entry which is preliminary data.</text>
</comment>
<dbReference type="InterPro" id="IPR025631">
    <property type="entry name" value="Porin_10"/>
</dbReference>
<dbReference type="AlphaFoldDB" id="A0A418M2F6"/>
<evidence type="ECO:0000256" key="1">
    <source>
        <dbReference type="SAM" id="MobiDB-lite"/>
    </source>
</evidence>
<sequence length="665" mass="76688">MTRYVLIVVCCLMMVGSAVGQQLPGGIRVPGGFPGSFGGQPSGPNSSTYSSPSGIDDSTKVIYGPRTTRYVLETDILNNRRRLYTTDTLLDGVDRFTYVQRSRYLFQDLGNLGTPIRPIFPSEPPQIGAQTGYYVFEPFQYQTMQVKYYDTKSPFTDMYLVLGGRNQNILRFDFAQNITPRWNAGFAVQRFTSQKQFGTRGSNDPNKLLAQNWGFLAHTNYRSKNEKYTLLLHFINMNHSLDEQGGVLPGLRIEPGAERDTVEVPYDYAGNSRLIFANGRELRNDWHLYQQFVLDQGFQVYHRLDYKRQKNYYQDDTLRVNQEPRQGFPGFYPDILTDSSRIEQDNRFRAVDNQVGIKGVFQNFNYRAYTRLRVYGQYSRYNINAARNNYGEYAPRPVIENYVGGWLGYYFPDSLSRITAEAEYLIGGGFRLQGQFESKWLTGGYTAMLADPTLLQQRFQSNIFFWNNRFRLRGVNHAYGTLNVPLGKLRLQPGLDYQLLSNYIYFNEQAVPQQASGAFSVLRVGLGYQYTAKKFQALGQAYYSLVSRSDILRLPPLFVTARFQYEFLYAKVLYVQTGVELHYKSSYFADAYMPVTQQFYLQNRQPVEGYVVADVFANLRVNRTRLFVKLSHANQGFPRAGYFVAPDFLGMRRAFAFGVDWYLFD</sequence>
<feature type="compositionally biased region" description="Low complexity" evidence="1">
    <location>
        <begin position="42"/>
        <end position="53"/>
    </location>
</feature>
<dbReference type="EMBL" id="QXED01000007">
    <property type="protein sequence ID" value="RIV19827.1"/>
    <property type="molecule type" value="Genomic_DNA"/>
</dbReference>
<dbReference type="OrthoDB" id="1489309at2"/>
<dbReference type="Pfam" id="PF14121">
    <property type="entry name" value="Porin_10"/>
    <property type="match status" value="1"/>
</dbReference>
<feature type="region of interest" description="Disordered" evidence="1">
    <location>
        <begin position="34"/>
        <end position="59"/>
    </location>
</feature>
<name>A0A418M2F6_9BACT</name>
<evidence type="ECO:0000313" key="3">
    <source>
        <dbReference type="EMBL" id="RIV19827.1"/>
    </source>
</evidence>
<proteinExistence type="predicted"/>
<protein>
    <recommendedName>
        <fullName evidence="5">Porin</fullName>
    </recommendedName>
</protein>
<dbReference type="Proteomes" id="UP000283523">
    <property type="component" value="Unassembled WGS sequence"/>
</dbReference>
<evidence type="ECO:0008006" key="5">
    <source>
        <dbReference type="Google" id="ProtNLM"/>
    </source>
</evidence>
<keyword evidence="2" id="KW-0732">Signal</keyword>
<accession>A0A418M2F6</accession>
<dbReference type="RefSeq" id="WP_119670113.1">
    <property type="nucleotide sequence ID" value="NZ_QXED01000007.1"/>
</dbReference>
<gene>
    <name evidence="3" type="ORF">DYU11_23155</name>
</gene>
<feature type="chain" id="PRO_5018997224" description="Porin" evidence="2">
    <location>
        <begin position="21"/>
        <end position="665"/>
    </location>
</feature>